<proteinExistence type="predicted"/>
<dbReference type="OrthoDB" id="10408822at2759"/>
<reference evidence="1" key="1">
    <citation type="submission" date="2020-08" db="EMBL/GenBank/DDBJ databases">
        <title>Multicomponent nature underlies the extraordinary mechanical properties of spider dragline silk.</title>
        <authorList>
            <person name="Kono N."/>
            <person name="Nakamura H."/>
            <person name="Mori M."/>
            <person name="Yoshida Y."/>
            <person name="Ohtoshi R."/>
            <person name="Malay A.D."/>
            <person name="Moran D.A.P."/>
            <person name="Tomita M."/>
            <person name="Numata K."/>
            <person name="Arakawa K."/>
        </authorList>
    </citation>
    <scope>NUCLEOTIDE SEQUENCE</scope>
</reference>
<evidence type="ECO:0000313" key="2">
    <source>
        <dbReference type="Proteomes" id="UP000886998"/>
    </source>
</evidence>
<protein>
    <submittedName>
        <fullName evidence="1">Uncharacterized protein</fullName>
    </submittedName>
</protein>
<comment type="caution">
    <text evidence="1">The sequence shown here is derived from an EMBL/GenBank/DDBJ whole genome shotgun (WGS) entry which is preliminary data.</text>
</comment>
<keyword evidence="2" id="KW-1185">Reference proteome</keyword>
<accession>A0A8X6YNR3</accession>
<evidence type="ECO:0000313" key="1">
    <source>
        <dbReference type="EMBL" id="GFY75267.1"/>
    </source>
</evidence>
<sequence>MLNHGTLQKDVRRKDDPVTSDWILLWNEESWVLFCRNDLDRGKGGCLEEGREEGWAMLSMTFGVVRAIRTRAQHRETTFKPLIRHWVLLYQKILRDKIAFSRGESETGYPPQKEPRHCGITF</sequence>
<dbReference type="EMBL" id="BMAV01021259">
    <property type="protein sequence ID" value="GFY75267.1"/>
    <property type="molecule type" value="Genomic_DNA"/>
</dbReference>
<dbReference type="AlphaFoldDB" id="A0A8X6YNR3"/>
<dbReference type="Proteomes" id="UP000886998">
    <property type="component" value="Unassembled WGS sequence"/>
</dbReference>
<organism evidence="1 2">
    <name type="scientific">Trichonephila inaurata madagascariensis</name>
    <dbReference type="NCBI Taxonomy" id="2747483"/>
    <lineage>
        <taxon>Eukaryota</taxon>
        <taxon>Metazoa</taxon>
        <taxon>Ecdysozoa</taxon>
        <taxon>Arthropoda</taxon>
        <taxon>Chelicerata</taxon>
        <taxon>Arachnida</taxon>
        <taxon>Araneae</taxon>
        <taxon>Araneomorphae</taxon>
        <taxon>Entelegynae</taxon>
        <taxon>Araneoidea</taxon>
        <taxon>Nephilidae</taxon>
        <taxon>Trichonephila</taxon>
        <taxon>Trichonephila inaurata</taxon>
    </lineage>
</organism>
<name>A0A8X6YNR3_9ARAC</name>
<gene>
    <name evidence="1" type="ORF">TNIN_310531</name>
</gene>